<feature type="transmembrane region" description="Helical" evidence="2">
    <location>
        <begin position="362"/>
        <end position="382"/>
    </location>
</feature>
<evidence type="ECO:0000256" key="2">
    <source>
        <dbReference type="SAM" id="Phobius"/>
    </source>
</evidence>
<accession>A0ABQ8UIH3</accession>
<feature type="transmembrane region" description="Helical" evidence="2">
    <location>
        <begin position="328"/>
        <end position="350"/>
    </location>
</feature>
<reference evidence="3" key="1">
    <citation type="journal article" date="2022" name="bioRxiv">
        <title>Genomics of Preaxostyla Flagellates Illuminates Evolutionary Transitions and the Path Towards Mitochondrial Loss.</title>
        <authorList>
            <person name="Novak L.V.F."/>
            <person name="Treitli S.C."/>
            <person name="Pyrih J."/>
            <person name="Halakuc P."/>
            <person name="Pipaliya S.V."/>
            <person name="Vacek V."/>
            <person name="Brzon O."/>
            <person name="Soukal P."/>
            <person name="Eme L."/>
            <person name="Dacks J.B."/>
            <person name="Karnkowska A."/>
            <person name="Elias M."/>
            <person name="Hampl V."/>
        </authorList>
    </citation>
    <scope>NUCLEOTIDE SEQUENCE</scope>
    <source>
        <strain evidence="3">RCP-MX</strain>
    </source>
</reference>
<feature type="transmembrane region" description="Helical" evidence="2">
    <location>
        <begin position="90"/>
        <end position="108"/>
    </location>
</feature>
<evidence type="ECO:0000313" key="4">
    <source>
        <dbReference type="Proteomes" id="UP001141327"/>
    </source>
</evidence>
<sequence length="404" mass="44470">MLTSSPAVSDPPPPSEAERQRQADEVKSIERKSYALRLFATAVRWATFLAMAIGPALVPISTFTMLAILLLLPFHFMSLGFHAHPALRKFVSMTALYAALVVCVFYLFQFRPVSEALKTALGDNANVSFDLGLFNADDLRYIPIPFPFVNATYDQSLPDPFSPFSAYGGGDVPPTGFVASLAAGLAPASLQSGLALLAKTDCGVPVLPFSRRATWGRIGFLMVPTVVFLCCASQLIVEHWVRRDTSRRIGRKLQQEGRTRVDEGLQTERDITGWDGVDVHGPDVIVVDGFRLCRDEYNQLATECTTFEHDNQWIRSILYMSSSLVSKALPAVLLLASLSGDLLSMVYCIFGTVTACFRQGGMRIWGLMVGLSQVMLLSMYLFQLMFLSEHLSGAATILEWSVIC</sequence>
<dbReference type="Proteomes" id="UP001141327">
    <property type="component" value="Unassembled WGS sequence"/>
</dbReference>
<keyword evidence="4" id="KW-1185">Reference proteome</keyword>
<keyword evidence="2" id="KW-0472">Membrane</keyword>
<feature type="region of interest" description="Disordered" evidence="1">
    <location>
        <begin position="1"/>
        <end position="24"/>
    </location>
</feature>
<evidence type="ECO:0000313" key="3">
    <source>
        <dbReference type="EMBL" id="KAJ4457998.1"/>
    </source>
</evidence>
<gene>
    <name evidence="3" type="ORF">PAPYR_6396</name>
</gene>
<evidence type="ECO:0000256" key="1">
    <source>
        <dbReference type="SAM" id="MobiDB-lite"/>
    </source>
</evidence>
<protein>
    <submittedName>
        <fullName evidence="3">Uncharacterized protein</fullName>
    </submittedName>
</protein>
<organism evidence="3 4">
    <name type="scientific">Paratrimastix pyriformis</name>
    <dbReference type="NCBI Taxonomy" id="342808"/>
    <lineage>
        <taxon>Eukaryota</taxon>
        <taxon>Metamonada</taxon>
        <taxon>Preaxostyla</taxon>
        <taxon>Paratrimastigidae</taxon>
        <taxon>Paratrimastix</taxon>
    </lineage>
</organism>
<keyword evidence="2" id="KW-0812">Transmembrane</keyword>
<keyword evidence="2" id="KW-1133">Transmembrane helix</keyword>
<feature type="transmembrane region" description="Helical" evidence="2">
    <location>
        <begin position="218"/>
        <end position="237"/>
    </location>
</feature>
<proteinExistence type="predicted"/>
<dbReference type="EMBL" id="JAPMOS010000036">
    <property type="protein sequence ID" value="KAJ4457998.1"/>
    <property type="molecule type" value="Genomic_DNA"/>
</dbReference>
<name>A0ABQ8UIH3_9EUKA</name>
<comment type="caution">
    <text evidence="3">The sequence shown here is derived from an EMBL/GenBank/DDBJ whole genome shotgun (WGS) entry which is preliminary data.</text>
</comment>